<dbReference type="Pfam" id="PF01266">
    <property type="entry name" value="DAO"/>
    <property type="match status" value="1"/>
</dbReference>
<accession>E0RXQ3</accession>
<dbReference type="HOGENOM" id="CLU_024775_3_1_9"/>
<feature type="domain" description="FAD dependent oxidoreductase" evidence="1">
    <location>
        <begin position="3"/>
        <end position="352"/>
    </location>
</feature>
<reference evidence="3 4" key="1">
    <citation type="journal article" date="2010" name="PLoS ONE">
        <title>The glycobiome of the rumen bacterium Butyrivibrio proteoclasticus B316(T) highlights adaptation to a polysaccharide-rich environment.</title>
        <authorList>
            <person name="Kelly W.J."/>
            <person name="Leahy S.C."/>
            <person name="Altermann E."/>
            <person name="Yeoman C.J."/>
            <person name="Dunne J.C."/>
            <person name="Kong Z."/>
            <person name="Pacheco D.M."/>
            <person name="Li D."/>
            <person name="Noel S.J."/>
            <person name="Moon C.D."/>
            <person name="Cookson A.L."/>
            <person name="Attwood G.T."/>
        </authorList>
    </citation>
    <scope>NUCLEOTIDE SEQUENCE [LARGE SCALE GENOMIC DNA]</scope>
    <source>
        <strain evidence="4">ATCC 51982 / DSM 14932 / B316</strain>
    </source>
</reference>
<keyword evidence="3" id="KW-0560">Oxidoreductase</keyword>
<dbReference type="Proteomes" id="UP000001299">
    <property type="component" value="Chromosome 1"/>
</dbReference>
<dbReference type="eggNOG" id="COG0579">
    <property type="taxonomic scope" value="Bacteria"/>
</dbReference>
<dbReference type="InterPro" id="IPR006076">
    <property type="entry name" value="FAD-dep_OxRdtase"/>
</dbReference>
<gene>
    <name evidence="3" type="primary">glpA</name>
    <name evidence="3" type="ordered locus">bpr_I1743</name>
</gene>
<proteinExistence type="predicted"/>
<dbReference type="RefSeq" id="WP_013281134.1">
    <property type="nucleotide sequence ID" value="NC_014387.1"/>
</dbReference>
<dbReference type="STRING" id="515622.bpr_I1743"/>
<dbReference type="Pfam" id="PF04324">
    <property type="entry name" value="Fer2_BFD"/>
    <property type="match status" value="1"/>
</dbReference>
<evidence type="ECO:0000259" key="1">
    <source>
        <dbReference type="Pfam" id="PF01266"/>
    </source>
</evidence>
<organism evidence="3 4">
    <name type="scientific">Butyrivibrio proteoclasticus (strain ATCC 51982 / DSM 14932 / B316)</name>
    <name type="common">Clostridium proteoclasticum</name>
    <dbReference type="NCBI Taxonomy" id="515622"/>
    <lineage>
        <taxon>Bacteria</taxon>
        <taxon>Bacillati</taxon>
        <taxon>Bacillota</taxon>
        <taxon>Clostridia</taxon>
        <taxon>Lachnospirales</taxon>
        <taxon>Lachnospiraceae</taxon>
        <taxon>Butyrivibrio</taxon>
    </lineage>
</organism>
<evidence type="ECO:0000313" key="3">
    <source>
        <dbReference type="EMBL" id="ADL34480.1"/>
    </source>
</evidence>
<keyword evidence="4" id="KW-1185">Reference proteome</keyword>
<dbReference type="Gene3D" id="1.10.10.1100">
    <property type="entry name" value="BFD-like [2Fe-2S]-binding domain"/>
    <property type="match status" value="1"/>
</dbReference>
<dbReference type="PANTHER" id="PTHR42720:SF1">
    <property type="entry name" value="GLYCEROL 3-PHOSPHATE OXIDASE"/>
    <property type="match status" value="1"/>
</dbReference>
<feature type="domain" description="BFD-like [2Fe-2S]-binding" evidence="2">
    <location>
        <begin position="398"/>
        <end position="451"/>
    </location>
</feature>
<dbReference type="SUPFAM" id="SSF51905">
    <property type="entry name" value="FAD/NAD(P)-binding domain"/>
    <property type="match status" value="1"/>
</dbReference>
<protein>
    <submittedName>
        <fullName evidence="3">Glycerol-3-phosphate dehydrogenase GlpA</fullName>
        <ecNumber evidence="3">1.1.5.3</ecNumber>
    </submittedName>
</protein>
<dbReference type="InterPro" id="IPR007419">
    <property type="entry name" value="BFD-like_2Fe2S-bd_dom"/>
</dbReference>
<dbReference type="eggNOG" id="COG1251">
    <property type="taxonomic scope" value="Bacteria"/>
</dbReference>
<dbReference type="Gene3D" id="3.30.9.10">
    <property type="entry name" value="D-Amino Acid Oxidase, subunit A, domain 2"/>
    <property type="match status" value="1"/>
</dbReference>
<dbReference type="EC" id="1.1.5.3" evidence="3"/>
<evidence type="ECO:0000313" key="4">
    <source>
        <dbReference type="Proteomes" id="UP000001299"/>
    </source>
</evidence>
<dbReference type="InterPro" id="IPR041854">
    <property type="entry name" value="BFD-like_2Fe2S-bd_dom_sf"/>
</dbReference>
<dbReference type="GO" id="GO:0004368">
    <property type="term" value="F:glycerol-3-phosphate dehydrogenase (quinone) activity"/>
    <property type="evidence" value="ECO:0007669"/>
    <property type="project" value="UniProtKB-EC"/>
</dbReference>
<dbReference type="InterPro" id="IPR036188">
    <property type="entry name" value="FAD/NAD-bd_sf"/>
</dbReference>
<dbReference type="KEGG" id="bpb:bpr_I1743"/>
<dbReference type="Gene3D" id="3.50.50.60">
    <property type="entry name" value="FAD/NAD(P)-binding domain"/>
    <property type="match status" value="1"/>
</dbReference>
<dbReference type="InterPro" id="IPR052745">
    <property type="entry name" value="G3P_Oxidase/Oxidoreductase"/>
</dbReference>
<sequence length="479" mass="52216">MFDVIVIGAGVSGCAIARQLSRYKASVCVLEKCEDVCEGTSKANSAIVHAGFDADEGSLMAKLNVRGNEMMDDLARDLDIPFKRNGSMVVCIHKEELDGLKTLYDRGVKNGVKGLKILSREEALEMEPNLSENVEGALFAPTGGIICPFELTIAMAENANVNGVDFRFNTRVEDIRKGEDGFWHLRTNNGEYVSKYVVNAAGVYADKIHNMVSADKMHIIERRGDYCLLDKQVGGYVSHTIFPQPTKYGKGVLVTPTVHGNLLVGPTAIDIENKEGTATTAEGIDALTAKASENVRNLPMRNVITSFAGLRAHLEKHEFVIEEVKDAPCFIDVAGIESPGLSASPAIGEMVGNMLRDKMNLTEKDNWIGTRKGITRTEGLSVEEMNALIKENPAYGTIVCRCESITEGEILDAIHRPLGARSLDGVKRRTRAGMGRCQAGFCSPRTMEILNRELGLSYEEITKSGGKSNIVIERTKGEV</sequence>
<dbReference type="AlphaFoldDB" id="E0RXQ3"/>
<dbReference type="EMBL" id="CP001810">
    <property type="protein sequence ID" value="ADL34480.1"/>
    <property type="molecule type" value="Genomic_DNA"/>
</dbReference>
<dbReference type="CDD" id="cd19946">
    <property type="entry name" value="GlpA-like_Fer2_BFD-like"/>
    <property type="match status" value="1"/>
</dbReference>
<dbReference type="PANTHER" id="PTHR42720">
    <property type="entry name" value="GLYCEROL-3-PHOSPHATE DEHYDROGENASE"/>
    <property type="match status" value="1"/>
</dbReference>
<evidence type="ECO:0000259" key="2">
    <source>
        <dbReference type="Pfam" id="PF04324"/>
    </source>
</evidence>
<name>E0RXQ3_BUTPB</name>